<sequence>GYAGFIPRLTWVNGVNYVQSVKEAMTEFDRHQFLQRNPGCSFGRRFPQTYWPDNRIYTSAGLIPFYTGFVP</sequence>
<dbReference type="Proteomes" id="UP000054244">
    <property type="component" value="Unassembled WGS sequence"/>
</dbReference>
<dbReference type="EMBL" id="KL371619">
    <property type="protein sequence ID" value="KFP80883.1"/>
    <property type="molecule type" value="Genomic_DNA"/>
</dbReference>
<dbReference type="AlphaFoldDB" id="A0A091MTN5"/>
<feature type="non-terminal residue" evidence="1">
    <location>
        <position position="71"/>
    </location>
</feature>
<gene>
    <name evidence="1" type="ORF">N311_13084</name>
</gene>
<organism evidence="1 2">
    <name type="scientific">Apaloderma vittatum</name>
    <name type="common">Bar-tailed trogon</name>
    <dbReference type="NCBI Taxonomy" id="57397"/>
    <lineage>
        <taxon>Eukaryota</taxon>
        <taxon>Metazoa</taxon>
        <taxon>Chordata</taxon>
        <taxon>Craniata</taxon>
        <taxon>Vertebrata</taxon>
        <taxon>Euteleostomi</taxon>
        <taxon>Archelosauria</taxon>
        <taxon>Archosauria</taxon>
        <taxon>Dinosauria</taxon>
        <taxon>Saurischia</taxon>
        <taxon>Theropoda</taxon>
        <taxon>Coelurosauria</taxon>
        <taxon>Aves</taxon>
        <taxon>Neognathae</taxon>
        <taxon>Neoaves</taxon>
        <taxon>Telluraves</taxon>
        <taxon>Coraciimorphae</taxon>
        <taxon>Trogoniformes</taxon>
        <taxon>Trogonidae</taxon>
        <taxon>Apaloderma</taxon>
    </lineage>
</organism>
<feature type="non-terminal residue" evidence="1">
    <location>
        <position position="1"/>
    </location>
</feature>
<keyword evidence="2" id="KW-1185">Reference proteome</keyword>
<evidence type="ECO:0000313" key="1">
    <source>
        <dbReference type="EMBL" id="KFP80883.1"/>
    </source>
</evidence>
<dbReference type="GO" id="GO:0005634">
    <property type="term" value="C:nucleus"/>
    <property type="evidence" value="ECO:0007669"/>
    <property type="project" value="TreeGrafter"/>
</dbReference>
<proteinExistence type="predicted"/>
<dbReference type="PANTHER" id="PTHR47299:SF1">
    <property type="entry name" value="PROTEIN FAM166A"/>
    <property type="match status" value="1"/>
</dbReference>
<protein>
    <submittedName>
        <fullName evidence="1">Protein FAM166A</fullName>
    </submittedName>
</protein>
<evidence type="ECO:0000313" key="2">
    <source>
        <dbReference type="Proteomes" id="UP000054244"/>
    </source>
</evidence>
<dbReference type="InterPro" id="IPR052683">
    <property type="entry name" value="CIMIP2A"/>
</dbReference>
<reference evidence="1 2" key="1">
    <citation type="submission" date="2014-04" db="EMBL/GenBank/DDBJ databases">
        <title>Genome evolution of avian class.</title>
        <authorList>
            <person name="Zhang G."/>
            <person name="Li C."/>
        </authorList>
    </citation>
    <scope>NUCLEOTIDE SEQUENCE [LARGE SCALE GENOMIC DNA]</scope>
    <source>
        <strain evidence="1">BGI_N311</strain>
    </source>
</reference>
<accession>A0A091MTN5</accession>
<dbReference type="PANTHER" id="PTHR47299">
    <property type="entry name" value="PROTEIN FAM166A"/>
    <property type="match status" value="1"/>
</dbReference>
<name>A0A091MTN5_APAVI</name>